<feature type="binding site" evidence="2">
    <location>
        <position position="255"/>
    </location>
    <ligand>
        <name>a divalent metal cation</name>
        <dbReference type="ChEBI" id="CHEBI:60240"/>
        <label>1</label>
    </ligand>
</feature>
<comment type="similarity">
    <text evidence="1">Belongs to the GTP cyclohydrolase I type 2/NIF3 family.</text>
</comment>
<reference evidence="4" key="1">
    <citation type="submission" date="2018-05" db="EMBL/GenBank/DDBJ databases">
        <title>Draft genome sequence of Stemphylium lycopersici strain CIDEFI 213.</title>
        <authorList>
            <person name="Medina R."/>
            <person name="Franco M.E.E."/>
            <person name="Lucentini C.G."/>
            <person name="Saparrat M.C.N."/>
            <person name="Balatti P.A."/>
        </authorList>
    </citation>
    <scope>NUCLEOTIDE SEQUENCE [LARGE SCALE GENOMIC DNA]</scope>
    <source>
        <strain evidence="4">CIDEFI 213</strain>
    </source>
</reference>
<gene>
    <name evidence="3" type="ORF">DDE83_007098</name>
</gene>
<feature type="binding site" evidence="2">
    <location>
        <position position="251"/>
    </location>
    <ligand>
        <name>a divalent metal cation</name>
        <dbReference type="ChEBI" id="CHEBI:60240"/>
        <label>1</label>
    </ligand>
</feature>
<dbReference type="Pfam" id="PF01784">
    <property type="entry name" value="DUF34_NIF3"/>
    <property type="match status" value="1"/>
</dbReference>
<name>A0A364MX29_STELY</name>
<sequence length="529" mass="58721">MSKPKKATHAAVTRFIETYLPLKENDVQRLYHVPRNPRYDPETAVVEQIVLSVTPTPGVYSLVGQPPDESSTGSPALFPQIYPRPPRTLCFLHRPFNLDRRSVRKGTLVLSSHTSFDEILTVGWNTALAERLGMNTTDCLCVQGYKGDPERKIGSIGQTFITLEALMSCIQGEFGVSELAYAGLSDEVRIVAIMNAFNEGEVHRVVEMAKEQGWLGPGDDCRHVLYLTGQPRVSGLDAAKAMGMSVACVGHRQAEDWGIRYLGEELRRAFPNAQVEEVYEEEIPIVKEKKQPVVQGVLCAVAKTTKRIVTAGRSKPVAMQGSNETDPKSLVSNEATSILRGRPGRLSQPLTFTVRACPSKYDVSLYYTRHVLQLISEGRAADVEDDGNPTELLLPWLFCGSVVSKLRIGDLSSTKLPPGSPIKDGAAFRAFYERTMRQLHYDSTVVVRLLLDTSVKDDPFAVASFWGEIGIHLRPFARMIKFRFVFVVTPQNYGHCKQLASEPAAFPTWFTEDMWAVEVSNGRCDPAVD</sequence>
<keyword evidence="2" id="KW-0479">Metal-binding</keyword>
<protein>
    <submittedName>
        <fullName evidence="3">Ngg1p interacting factor 3 nif3 protein</fullName>
    </submittedName>
</protein>
<organism evidence="3 4">
    <name type="scientific">Stemphylium lycopersici</name>
    <name type="common">Tomato gray leaf spot disease fungus</name>
    <name type="synonym">Thyrospora lycopersici</name>
    <dbReference type="NCBI Taxonomy" id="183478"/>
    <lineage>
        <taxon>Eukaryota</taxon>
        <taxon>Fungi</taxon>
        <taxon>Dikarya</taxon>
        <taxon>Ascomycota</taxon>
        <taxon>Pezizomycotina</taxon>
        <taxon>Dothideomycetes</taxon>
        <taxon>Pleosporomycetidae</taxon>
        <taxon>Pleosporales</taxon>
        <taxon>Pleosporineae</taxon>
        <taxon>Pleosporaceae</taxon>
        <taxon>Stemphylium</taxon>
    </lineage>
</organism>
<dbReference type="Proteomes" id="UP000249619">
    <property type="component" value="Unassembled WGS sequence"/>
</dbReference>
<dbReference type="EMBL" id="QGDH01000121">
    <property type="protein sequence ID" value="RAR06080.1"/>
    <property type="molecule type" value="Genomic_DNA"/>
</dbReference>
<proteinExistence type="inferred from homology"/>
<evidence type="ECO:0000313" key="3">
    <source>
        <dbReference type="EMBL" id="RAR06080.1"/>
    </source>
</evidence>
<dbReference type="Gene3D" id="3.40.1390.30">
    <property type="entry name" value="NIF3 (NGG1p interacting factor 3)-like"/>
    <property type="match status" value="1"/>
</dbReference>
<dbReference type="InterPro" id="IPR036069">
    <property type="entry name" value="DUF34/NIF3_sf"/>
</dbReference>
<dbReference type="InterPro" id="IPR002678">
    <property type="entry name" value="DUF34/NIF3"/>
</dbReference>
<comment type="caution">
    <text evidence="3">The sequence shown here is derived from an EMBL/GenBank/DDBJ whole genome shotgun (WGS) entry which is preliminary data.</text>
</comment>
<keyword evidence="4" id="KW-1185">Reference proteome</keyword>
<accession>A0A364MX29</accession>
<dbReference type="AlphaFoldDB" id="A0A364MX29"/>
<dbReference type="SUPFAM" id="SSF102705">
    <property type="entry name" value="NIF3 (NGG1p interacting factor 3)-like"/>
    <property type="match status" value="1"/>
</dbReference>
<evidence type="ECO:0000256" key="2">
    <source>
        <dbReference type="PIRSR" id="PIRSR602678-1"/>
    </source>
</evidence>
<dbReference type="GO" id="GO:0046872">
    <property type="term" value="F:metal ion binding"/>
    <property type="evidence" value="ECO:0007669"/>
    <property type="project" value="UniProtKB-KW"/>
</dbReference>
<evidence type="ECO:0000256" key="1">
    <source>
        <dbReference type="ARBA" id="ARBA00006964"/>
    </source>
</evidence>
<feature type="binding site" evidence="2">
    <location>
        <position position="117"/>
    </location>
    <ligand>
        <name>a divalent metal cation</name>
        <dbReference type="ChEBI" id="CHEBI:60240"/>
        <label>1</label>
    </ligand>
</feature>
<evidence type="ECO:0000313" key="4">
    <source>
        <dbReference type="Proteomes" id="UP000249619"/>
    </source>
</evidence>